<dbReference type="Pfam" id="PF04991">
    <property type="entry name" value="LicD"/>
    <property type="match status" value="1"/>
</dbReference>
<evidence type="ECO:0000259" key="6">
    <source>
        <dbReference type="Pfam" id="PF04991"/>
    </source>
</evidence>
<evidence type="ECO:0000256" key="4">
    <source>
        <dbReference type="ARBA" id="ARBA00023136"/>
    </source>
</evidence>
<feature type="region of interest" description="Disordered" evidence="5">
    <location>
        <begin position="775"/>
        <end position="843"/>
    </location>
</feature>
<name>A0ABP0ZFM9_9ASCO</name>
<proteinExistence type="predicted"/>
<dbReference type="PANTHER" id="PTHR15407:SF28">
    <property type="entry name" value="RIBITOL-5-PHOSPHATE TRANSFERASE FKTN"/>
    <property type="match status" value="1"/>
</dbReference>
<keyword evidence="2" id="KW-0812">Transmembrane</keyword>
<dbReference type="InterPro" id="IPR007074">
    <property type="entry name" value="LicD/FKTN/FKRP_NTP_transf"/>
</dbReference>
<evidence type="ECO:0000313" key="8">
    <source>
        <dbReference type="Proteomes" id="UP001497383"/>
    </source>
</evidence>
<keyword evidence="3" id="KW-1133">Transmembrane helix</keyword>
<evidence type="ECO:0000256" key="3">
    <source>
        <dbReference type="ARBA" id="ARBA00022989"/>
    </source>
</evidence>
<protein>
    <recommendedName>
        <fullName evidence="6">LicD/FKTN/FKRP nucleotidyltransferase domain-containing protein</fullName>
    </recommendedName>
</protein>
<comment type="subcellular location">
    <subcellularLocation>
        <location evidence="1">Membrane</location>
        <topology evidence="1">Single-pass membrane protein</topology>
    </subcellularLocation>
</comment>
<sequence length="843" mass="97287">MRRSRGVLLFFSILVLHLVVLTFIKASSVKHYIIDKVPLPTKLRNYILSAPRSTAHREARDFDLALNKIIQEKLNPSDPENVRLRKQAEQVQKVLDETRFEADTDAFTITIPPAEELPEIHQYDPRFTFGLILQYINRNHDWENSEEGELEIPSFHWSDYTDMTVLDEYFLKTKKTSCKKFDVTRRNPQVNRQHDLFQTSTYCLQDDQLDAILAKPDNHDASFVSRVQELKDNQAEGRGLTTGFHIFSFSGRHKKSLRPVIAKSYLNDFMRSPLSMTFLLPGDKSFQVNVNQEERTKLQDSPIFQAGDVNVRNEIEQLCNKLESDFTVLDFEKKLNASQFVDPTEAIINELEPQENLNQTDINYYNSLLVSEDVDDPPKYFREANLIKNEPNFGAGGHYDWRFMNGIVNGTPKLGISIHGLVRAFLKLTNQHNLSAWVAHGSLLAWYWNGLQFPWDGDVDVQMPIEDLHRLSRLFNQTMVVDFGSSLDKEIRYGRYFLDSSTFISQRSKGNGRNNIDARFVDLDTGLYVDITGLALSESTAPARYNALLKGTRLDRDSKDESIAEIDRNTMLEVYNCRNNHFSRLQELSPLKLSIVEGDYGYIPFAFENMLATEYGEKSMSQMSYRGHVYLQRLRLWVLRGSIVHFVLKGNKEAIANAEEKKLPVAVDMSDQEYTRFLLQRPGTFKDYLLTHDATEFHQEELYRLFQNKPQRPLFFNEDGSMDHSRRRALKRGFFDFVTKEQNYEYDVELEWYESELEKYDKQVASIKEAMAMKENSSQEIESTENLAENAAENSKPKDDGSRSQKDKPDAGPPKKADANSPKNQKPNIVAKSIPSEVPPPRT</sequence>
<dbReference type="PANTHER" id="PTHR15407">
    <property type="entry name" value="FUKUTIN-RELATED"/>
    <property type="match status" value="1"/>
</dbReference>
<feature type="compositionally biased region" description="Polar residues" evidence="5">
    <location>
        <begin position="775"/>
        <end position="787"/>
    </location>
</feature>
<gene>
    <name evidence="7" type="ORF">LODBEIA_P02000</name>
</gene>
<dbReference type="EMBL" id="OZ022405">
    <property type="protein sequence ID" value="CAK9435473.1"/>
    <property type="molecule type" value="Genomic_DNA"/>
</dbReference>
<evidence type="ECO:0000256" key="2">
    <source>
        <dbReference type="ARBA" id="ARBA00022692"/>
    </source>
</evidence>
<keyword evidence="8" id="KW-1185">Reference proteome</keyword>
<feature type="domain" description="LicD/FKTN/FKRP nucleotidyltransferase" evidence="6">
    <location>
        <begin position="429"/>
        <end position="545"/>
    </location>
</feature>
<accession>A0ABP0ZFM9</accession>
<evidence type="ECO:0000313" key="7">
    <source>
        <dbReference type="EMBL" id="CAK9435473.1"/>
    </source>
</evidence>
<evidence type="ECO:0000256" key="5">
    <source>
        <dbReference type="SAM" id="MobiDB-lite"/>
    </source>
</evidence>
<dbReference type="RefSeq" id="XP_066827138.1">
    <property type="nucleotide sequence ID" value="XM_066971951.1"/>
</dbReference>
<evidence type="ECO:0000256" key="1">
    <source>
        <dbReference type="ARBA" id="ARBA00004167"/>
    </source>
</evidence>
<feature type="compositionally biased region" description="Basic and acidic residues" evidence="5">
    <location>
        <begin position="795"/>
        <end position="818"/>
    </location>
</feature>
<keyword evidence="4" id="KW-0472">Membrane</keyword>
<organism evidence="7 8">
    <name type="scientific">Lodderomyces beijingensis</name>
    <dbReference type="NCBI Taxonomy" id="1775926"/>
    <lineage>
        <taxon>Eukaryota</taxon>
        <taxon>Fungi</taxon>
        <taxon>Dikarya</taxon>
        <taxon>Ascomycota</taxon>
        <taxon>Saccharomycotina</taxon>
        <taxon>Pichiomycetes</taxon>
        <taxon>Debaryomycetaceae</taxon>
        <taxon>Candida/Lodderomyces clade</taxon>
        <taxon>Lodderomyces</taxon>
    </lineage>
</organism>
<dbReference type="InterPro" id="IPR009644">
    <property type="entry name" value="FKTN/MNN4/W02B3.4-1"/>
</dbReference>
<dbReference type="GeneID" id="92205396"/>
<reference evidence="7 8" key="1">
    <citation type="submission" date="2024-03" db="EMBL/GenBank/DDBJ databases">
        <authorList>
            <person name="Brejova B."/>
        </authorList>
    </citation>
    <scope>NUCLEOTIDE SEQUENCE [LARGE SCALE GENOMIC DNA]</scope>
    <source>
        <strain evidence="7 8">CBS 14171</strain>
    </source>
</reference>
<dbReference type="Proteomes" id="UP001497383">
    <property type="component" value="Chromosome 1"/>
</dbReference>